<protein>
    <submittedName>
        <fullName evidence="3">Conserved domain protein</fullName>
    </submittedName>
</protein>
<gene>
    <name evidence="1" type="ORF">TCNE_LOCUS14313</name>
</gene>
<dbReference type="AlphaFoldDB" id="A0A183V0P3"/>
<evidence type="ECO:0000313" key="1">
    <source>
        <dbReference type="EMBL" id="VDM45634.1"/>
    </source>
</evidence>
<reference evidence="1 2" key="2">
    <citation type="submission" date="2018-11" db="EMBL/GenBank/DDBJ databases">
        <authorList>
            <consortium name="Pathogen Informatics"/>
        </authorList>
    </citation>
    <scope>NUCLEOTIDE SEQUENCE [LARGE SCALE GENOMIC DNA]</scope>
</reference>
<dbReference type="EMBL" id="UYWY01022181">
    <property type="protein sequence ID" value="VDM45634.1"/>
    <property type="molecule type" value="Genomic_DNA"/>
</dbReference>
<evidence type="ECO:0000313" key="3">
    <source>
        <dbReference type="WBParaSite" id="TCNE_0001431301-mRNA-1"/>
    </source>
</evidence>
<organism evidence="2 3">
    <name type="scientific">Toxocara canis</name>
    <name type="common">Canine roundworm</name>
    <dbReference type="NCBI Taxonomy" id="6265"/>
    <lineage>
        <taxon>Eukaryota</taxon>
        <taxon>Metazoa</taxon>
        <taxon>Ecdysozoa</taxon>
        <taxon>Nematoda</taxon>
        <taxon>Chromadorea</taxon>
        <taxon>Rhabditida</taxon>
        <taxon>Spirurina</taxon>
        <taxon>Ascaridomorpha</taxon>
        <taxon>Ascaridoidea</taxon>
        <taxon>Toxocaridae</taxon>
        <taxon>Toxocara</taxon>
    </lineage>
</organism>
<keyword evidence="2" id="KW-1185">Reference proteome</keyword>
<dbReference type="Proteomes" id="UP000050794">
    <property type="component" value="Unassembled WGS sequence"/>
</dbReference>
<dbReference type="WBParaSite" id="TCNE_0001431301-mRNA-1">
    <property type="protein sequence ID" value="TCNE_0001431301-mRNA-1"/>
    <property type="gene ID" value="TCNE_0001431301"/>
</dbReference>
<accession>A0A183V0P3</accession>
<evidence type="ECO:0000313" key="2">
    <source>
        <dbReference type="Proteomes" id="UP000050794"/>
    </source>
</evidence>
<proteinExistence type="predicted"/>
<name>A0A183V0P3_TOXCA</name>
<reference evidence="3" key="1">
    <citation type="submission" date="2016-06" db="UniProtKB">
        <authorList>
            <consortium name="WormBaseParasite"/>
        </authorList>
    </citation>
    <scope>IDENTIFICATION</scope>
</reference>
<sequence>MESSKVNKIRGYTVNYSYTRFDSVIIDNRGPRFDSVIIDNRGQIERSVKIKLSVVIWVRGGKAVLSAYESRVND</sequence>